<dbReference type="InterPro" id="IPR011051">
    <property type="entry name" value="RmlC_Cupin_sf"/>
</dbReference>
<evidence type="ECO:0000313" key="2">
    <source>
        <dbReference type="EMBL" id="KRM11805.1"/>
    </source>
</evidence>
<dbReference type="InterPro" id="IPR013096">
    <property type="entry name" value="Cupin_2"/>
</dbReference>
<dbReference type="AlphaFoldDB" id="A0A0R1W2H1"/>
<comment type="caution">
    <text evidence="2">The sequence shown here is derived from an EMBL/GenBank/DDBJ whole genome shotgun (WGS) entry which is preliminary data.</text>
</comment>
<proteinExistence type="predicted"/>
<accession>A0A0R1W2H1</accession>
<dbReference type="Gene3D" id="2.60.120.10">
    <property type="entry name" value="Jelly Rolls"/>
    <property type="match status" value="1"/>
</dbReference>
<protein>
    <recommendedName>
        <fullName evidence="1">Cupin type-2 domain-containing protein</fullName>
    </recommendedName>
</protein>
<gene>
    <name evidence="2" type="ORF">FD16_GL000474</name>
</gene>
<dbReference type="Proteomes" id="UP000051820">
    <property type="component" value="Unassembled WGS sequence"/>
</dbReference>
<feature type="domain" description="Cupin type-2" evidence="1">
    <location>
        <begin position="30"/>
        <end position="96"/>
    </location>
</feature>
<organism evidence="2 3">
    <name type="scientific">Paucilactobacillus suebicus DSM 5007 = KCTC 3549</name>
    <dbReference type="NCBI Taxonomy" id="1423807"/>
    <lineage>
        <taxon>Bacteria</taxon>
        <taxon>Bacillati</taxon>
        <taxon>Bacillota</taxon>
        <taxon>Bacilli</taxon>
        <taxon>Lactobacillales</taxon>
        <taxon>Lactobacillaceae</taxon>
        <taxon>Paucilactobacillus</taxon>
    </lineage>
</organism>
<dbReference type="OrthoDB" id="2306205at2"/>
<name>A0A0R1W2H1_9LACO</name>
<dbReference type="PATRIC" id="fig|1423807.3.peg.483"/>
<reference evidence="2 3" key="1">
    <citation type="journal article" date="2015" name="Genome Announc.">
        <title>Expanding the biotechnology potential of lactobacilli through comparative genomics of 213 strains and associated genera.</title>
        <authorList>
            <person name="Sun Z."/>
            <person name="Harris H.M."/>
            <person name="McCann A."/>
            <person name="Guo C."/>
            <person name="Argimon S."/>
            <person name="Zhang W."/>
            <person name="Yang X."/>
            <person name="Jeffery I.B."/>
            <person name="Cooney J.C."/>
            <person name="Kagawa T.F."/>
            <person name="Liu W."/>
            <person name="Song Y."/>
            <person name="Salvetti E."/>
            <person name="Wrobel A."/>
            <person name="Rasinkangas P."/>
            <person name="Parkhill J."/>
            <person name="Rea M.C."/>
            <person name="O'Sullivan O."/>
            <person name="Ritari J."/>
            <person name="Douillard F.P."/>
            <person name="Paul Ross R."/>
            <person name="Yang R."/>
            <person name="Briner A.E."/>
            <person name="Felis G.E."/>
            <person name="de Vos W.M."/>
            <person name="Barrangou R."/>
            <person name="Klaenhammer T.R."/>
            <person name="Caufield P.W."/>
            <person name="Cui Y."/>
            <person name="Zhang H."/>
            <person name="O'Toole P.W."/>
        </authorList>
    </citation>
    <scope>NUCLEOTIDE SEQUENCE [LARGE SCALE GENOMIC DNA]</scope>
    <source>
        <strain evidence="2 3">DSM 5007</strain>
    </source>
</reference>
<dbReference type="InterPro" id="IPR014710">
    <property type="entry name" value="RmlC-like_jellyroll"/>
</dbReference>
<dbReference type="STRING" id="1423807.FD16_GL000474"/>
<evidence type="ECO:0000313" key="3">
    <source>
        <dbReference type="Proteomes" id="UP000051820"/>
    </source>
</evidence>
<dbReference type="RefSeq" id="WP_155804380.1">
    <property type="nucleotide sequence ID" value="NZ_BACO01000061.1"/>
</dbReference>
<dbReference type="SUPFAM" id="SSF51182">
    <property type="entry name" value="RmlC-like cupins"/>
    <property type="match status" value="1"/>
</dbReference>
<evidence type="ECO:0000259" key="1">
    <source>
        <dbReference type="Pfam" id="PF07883"/>
    </source>
</evidence>
<sequence>MMQVFSSNPEVTEGPDRLFSKKYYSLVRLAIPKGTQIKRHRSMMTVTVVAIKGEIVFHTDDQETTLVPGQAVLMEPLEFHWLEAPNEDGEVMVVHVVKKPTEK</sequence>
<dbReference type="EMBL" id="AZGF01000014">
    <property type="protein sequence ID" value="KRM11805.1"/>
    <property type="molecule type" value="Genomic_DNA"/>
</dbReference>
<keyword evidence="3" id="KW-1185">Reference proteome</keyword>
<dbReference type="Pfam" id="PF07883">
    <property type="entry name" value="Cupin_2"/>
    <property type="match status" value="1"/>
</dbReference>